<reference evidence="1 2" key="1">
    <citation type="journal article" date="2018" name="Sci. Rep.">
        <title>Genomic signatures of local adaptation to the degree of environmental predictability in rotifers.</title>
        <authorList>
            <person name="Franch-Gras L."/>
            <person name="Hahn C."/>
            <person name="Garcia-Roger E.M."/>
            <person name="Carmona M.J."/>
            <person name="Serra M."/>
            <person name="Gomez A."/>
        </authorList>
    </citation>
    <scope>NUCLEOTIDE SEQUENCE [LARGE SCALE GENOMIC DNA]</scope>
    <source>
        <strain evidence="1">HYR1</strain>
    </source>
</reference>
<proteinExistence type="predicted"/>
<comment type="caution">
    <text evidence="1">The sequence shown here is derived from an EMBL/GenBank/DDBJ whole genome shotgun (WGS) entry which is preliminary data.</text>
</comment>
<gene>
    <name evidence="1" type="ORF">BpHYR1_025843</name>
</gene>
<sequence>MKEAKEFFYFHSYYVKTEPQCKYSLNNVSALVFFLGICTPSKLCYSKWIIFCRLLQFHLIILSIKN</sequence>
<dbReference type="EMBL" id="REGN01011247">
    <property type="protein sequence ID" value="RMZ97695.1"/>
    <property type="molecule type" value="Genomic_DNA"/>
</dbReference>
<evidence type="ECO:0000313" key="1">
    <source>
        <dbReference type="EMBL" id="RMZ97695.1"/>
    </source>
</evidence>
<protein>
    <submittedName>
        <fullName evidence="1">Uncharacterized protein</fullName>
    </submittedName>
</protein>
<accession>A0A3M7PF14</accession>
<organism evidence="1 2">
    <name type="scientific">Brachionus plicatilis</name>
    <name type="common">Marine rotifer</name>
    <name type="synonym">Brachionus muelleri</name>
    <dbReference type="NCBI Taxonomy" id="10195"/>
    <lineage>
        <taxon>Eukaryota</taxon>
        <taxon>Metazoa</taxon>
        <taxon>Spiralia</taxon>
        <taxon>Gnathifera</taxon>
        <taxon>Rotifera</taxon>
        <taxon>Eurotatoria</taxon>
        <taxon>Monogononta</taxon>
        <taxon>Pseudotrocha</taxon>
        <taxon>Ploima</taxon>
        <taxon>Brachionidae</taxon>
        <taxon>Brachionus</taxon>
    </lineage>
</organism>
<dbReference type="AlphaFoldDB" id="A0A3M7PF14"/>
<name>A0A3M7PF14_BRAPC</name>
<evidence type="ECO:0000313" key="2">
    <source>
        <dbReference type="Proteomes" id="UP000276133"/>
    </source>
</evidence>
<dbReference type="Proteomes" id="UP000276133">
    <property type="component" value="Unassembled WGS sequence"/>
</dbReference>
<keyword evidence="2" id="KW-1185">Reference proteome</keyword>